<reference evidence="3" key="1">
    <citation type="submission" date="2015-07" db="EMBL/GenBank/DDBJ databases">
        <authorList>
            <person name="Teixeira M.M."/>
            <person name="Souza R.C."/>
            <person name="Almeida L.G."/>
            <person name="Vicente V.A."/>
            <person name="de Hoog S."/>
            <person name="Bocca A.L."/>
            <person name="de Almeida S.R."/>
            <person name="Vasconcelos A.T."/>
            <person name="Felipe M.S."/>
        </authorList>
    </citation>
    <scope>NUCLEOTIDE SEQUENCE [LARGE SCALE GENOMIC DNA]</scope>
    <source>
        <strain evidence="3">KSF</strain>
    </source>
</reference>
<dbReference type="Proteomes" id="UP000094526">
    <property type="component" value="Unassembled WGS sequence"/>
</dbReference>
<dbReference type="OrthoDB" id="429932at2759"/>
<name>A0A1C1CDD0_9EURO</name>
<dbReference type="InterPro" id="IPR036890">
    <property type="entry name" value="HATPase_C_sf"/>
</dbReference>
<evidence type="ECO:0000313" key="3">
    <source>
        <dbReference type="Proteomes" id="UP000094526"/>
    </source>
</evidence>
<evidence type="ECO:0000313" key="2">
    <source>
        <dbReference type="EMBL" id="OCT46457.1"/>
    </source>
</evidence>
<dbReference type="GO" id="GO:0140664">
    <property type="term" value="F:ATP-dependent DNA damage sensor activity"/>
    <property type="evidence" value="ECO:0007669"/>
    <property type="project" value="InterPro"/>
</dbReference>
<evidence type="ECO:0008006" key="4">
    <source>
        <dbReference type="Google" id="ProtNLM"/>
    </source>
</evidence>
<accession>A0A1C1CDD0</accession>
<protein>
    <recommendedName>
        <fullName evidence="4">DNA mismatch repair protein MutL</fullName>
    </recommendedName>
</protein>
<dbReference type="PANTHER" id="PTHR10073">
    <property type="entry name" value="DNA MISMATCH REPAIR PROTEIN MLH, PMS, MUTL"/>
    <property type="match status" value="1"/>
</dbReference>
<dbReference type="EMBL" id="LGRB01000015">
    <property type="protein sequence ID" value="OCT46457.1"/>
    <property type="molecule type" value="Genomic_DNA"/>
</dbReference>
<dbReference type="VEuPathDB" id="FungiDB:CLCR_02184"/>
<proteinExistence type="inferred from homology"/>
<comment type="caution">
    <text evidence="2">The sequence shown here is derived from an EMBL/GenBank/DDBJ whole genome shotgun (WGS) entry which is preliminary data.</text>
</comment>
<dbReference type="GO" id="GO:0006298">
    <property type="term" value="P:mismatch repair"/>
    <property type="evidence" value="ECO:0007669"/>
    <property type="project" value="InterPro"/>
</dbReference>
<dbReference type="GO" id="GO:0032300">
    <property type="term" value="C:mismatch repair complex"/>
    <property type="evidence" value="ECO:0007669"/>
    <property type="project" value="InterPro"/>
</dbReference>
<keyword evidence="3" id="KW-1185">Reference proteome</keyword>
<evidence type="ECO:0000256" key="1">
    <source>
        <dbReference type="ARBA" id="ARBA00006082"/>
    </source>
</evidence>
<dbReference type="Gene3D" id="3.30.565.10">
    <property type="entry name" value="Histidine kinase-like ATPase, C-terminal domain"/>
    <property type="match status" value="1"/>
</dbReference>
<gene>
    <name evidence="2" type="ORF">CLCR_02184</name>
</gene>
<dbReference type="GO" id="GO:0016887">
    <property type="term" value="F:ATP hydrolysis activity"/>
    <property type="evidence" value="ECO:0007669"/>
    <property type="project" value="InterPro"/>
</dbReference>
<dbReference type="STRING" id="86049.A0A1C1CDD0"/>
<comment type="similarity">
    <text evidence="1">Belongs to the DNA mismatch repair MutL/HexB family.</text>
</comment>
<organism evidence="2 3">
    <name type="scientific">Cladophialophora carrionii</name>
    <dbReference type="NCBI Taxonomy" id="86049"/>
    <lineage>
        <taxon>Eukaryota</taxon>
        <taxon>Fungi</taxon>
        <taxon>Dikarya</taxon>
        <taxon>Ascomycota</taxon>
        <taxon>Pezizomycotina</taxon>
        <taxon>Eurotiomycetes</taxon>
        <taxon>Chaetothyriomycetidae</taxon>
        <taxon>Chaetothyriales</taxon>
        <taxon>Herpotrichiellaceae</taxon>
        <taxon>Cladophialophora</taxon>
    </lineage>
</organism>
<dbReference type="AlphaFoldDB" id="A0A1C1CDD0"/>
<sequence length="95" mass="10397">MAEATFRISLLPDDVRARVSSTCDITTPESVIEELVRNALDAEARSIVVEADFARGYIAVCDDGNGIKEVEFSQQGQLAKLHCTKAVQTHSEDEN</sequence>
<dbReference type="InterPro" id="IPR038973">
    <property type="entry name" value="MutL/Mlh/Pms-like"/>
</dbReference>
<dbReference type="Pfam" id="PF13589">
    <property type="entry name" value="HATPase_c_3"/>
    <property type="match status" value="1"/>
</dbReference>
<dbReference type="SUPFAM" id="SSF55874">
    <property type="entry name" value="ATPase domain of HSP90 chaperone/DNA topoisomerase II/histidine kinase"/>
    <property type="match status" value="1"/>
</dbReference>
<dbReference type="PANTHER" id="PTHR10073:SF47">
    <property type="entry name" value="DNA MISMATCH REPAIR PROTEIN MLH3"/>
    <property type="match status" value="1"/>
</dbReference>
<dbReference type="VEuPathDB" id="FungiDB:G647_01191"/>